<dbReference type="OrthoDB" id="9760084at2"/>
<dbReference type="Gene3D" id="3.60.20.10">
    <property type="entry name" value="Glutamine Phosphoribosylpyrophosphate, subunit 1, domain 1"/>
    <property type="match status" value="1"/>
</dbReference>
<sequence>MKKFLLILLVLAAATYWFLPRLDAPQREGRIDVASLAAPVRVLRGSDGIPYLYAESLADALTAQGFLHAQDRLFQLELHRHLAHGRLAEFIGEKGLRNDRIVRLVNIPGFTRQYLQRISEQEREYLQRYVDGINSYVDSRQQEFPLMLGIMGHQVKPWTAEDVLAIIQFRIWSSSVNWRQELLTLKLHDELGADRAAQLAPITVNPDDPRTLPDTVATEAQAALDLKLDLHYDDSLFSEFEPRYAIGSDGWATSPEKSAGDAPVLSGDPHLDARNLPGFWYPMGAVTPELRVVGGSTPGNPGWGIGRNEHIAWTGTNGYADVVDLYLELVDPDNPANYLEGETSIPFTVREEVLRIRDGDAEDGYRTQTMTIRETSRGPVISDHGMSMAEGRVLSLRWSVPLYAGADSGNRELLLATSVDDAIIAISKMATPLNHVVADVQGNIAMVPSGLVPQRSRGDGLLPLQVTGEDNWVRRIPHAEMPLQRNPQRQWVGSTNHRVTPADYPYPYSTHFSPRWRYLRLQQLMQSPTLTAHDHWAANQDVFNTLAQRLRPWLVQLFREDPALTPVAEVLADWKLEDSIDQPGPLIFQSVFRHLATEMFADDMSEELLTDYLDQQYYWGERFLFLLETDDSRWVDDSRTPQVESSDELILRAGRLALAELSDAWGPDPTAWRWGDEHTITFFHPFIPGERAARWLGGGVRPMDGSSETLNRGMYRFSDPYKSRIVDSIRMIVDLSDSDKVLAHFPGGVSERWFDKWNANFVDAWLNREKRYWWFSDQAIEENTDTELLLAP</sequence>
<evidence type="ECO:0000256" key="1">
    <source>
        <dbReference type="ARBA" id="ARBA00006586"/>
    </source>
</evidence>
<dbReference type="PANTHER" id="PTHR34218:SF3">
    <property type="entry name" value="ACYL-HOMOSERINE LACTONE ACYLASE PVDQ"/>
    <property type="match status" value="1"/>
</dbReference>
<feature type="binding site" evidence="6">
    <location>
        <position position="321"/>
    </location>
    <ligand>
        <name>Ca(2+)</name>
        <dbReference type="ChEBI" id="CHEBI:29108"/>
    </ligand>
</feature>
<dbReference type="GO" id="GO:0046872">
    <property type="term" value="F:metal ion binding"/>
    <property type="evidence" value="ECO:0007669"/>
    <property type="project" value="UniProtKB-KW"/>
</dbReference>
<dbReference type="EMBL" id="SMSE01000004">
    <property type="protein sequence ID" value="TDG11874.1"/>
    <property type="molecule type" value="Genomic_DNA"/>
</dbReference>
<evidence type="ECO:0000256" key="3">
    <source>
        <dbReference type="ARBA" id="ARBA00022801"/>
    </source>
</evidence>
<keyword evidence="2" id="KW-0732">Signal</keyword>
<feature type="binding site" evidence="6">
    <location>
        <position position="323"/>
    </location>
    <ligand>
        <name>Ca(2+)</name>
        <dbReference type="ChEBI" id="CHEBI:29108"/>
    </ligand>
</feature>
<organism evidence="7 8">
    <name type="scientific">Seongchinamella unica</name>
    <dbReference type="NCBI Taxonomy" id="2547392"/>
    <lineage>
        <taxon>Bacteria</taxon>
        <taxon>Pseudomonadati</taxon>
        <taxon>Pseudomonadota</taxon>
        <taxon>Gammaproteobacteria</taxon>
        <taxon>Cellvibrionales</taxon>
        <taxon>Halieaceae</taxon>
        <taxon>Seongchinamella</taxon>
    </lineage>
</organism>
<accession>A0A4R5LNH3</accession>
<proteinExistence type="inferred from homology"/>
<reference evidence="7 8" key="1">
    <citation type="submission" date="2019-03" db="EMBL/GenBank/DDBJ databases">
        <title>Seongchinamella monodicae gen. nov., sp. nov., a novel member of the Gammaproteobacteria isolated from a tidal mudflat of beach.</title>
        <authorList>
            <person name="Yang H.G."/>
            <person name="Kang J.W."/>
            <person name="Lee S.D."/>
        </authorList>
    </citation>
    <scope>NUCLEOTIDE SEQUENCE [LARGE SCALE GENOMIC DNA]</scope>
    <source>
        <strain evidence="7 8">GH4-78</strain>
    </source>
</reference>
<keyword evidence="3" id="KW-0378">Hydrolase</keyword>
<feature type="binding site" evidence="6">
    <location>
        <position position="324"/>
    </location>
    <ligand>
        <name>Ca(2+)</name>
        <dbReference type="ChEBI" id="CHEBI:29108"/>
    </ligand>
</feature>
<dbReference type="InterPro" id="IPR002692">
    <property type="entry name" value="S45"/>
</dbReference>
<dbReference type="Gene3D" id="1.10.439.10">
    <property type="entry name" value="Penicillin Amidohydrolase, domain 1"/>
    <property type="match status" value="1"/>
</dbReference>
<evidence type="ECO:0000256" key="6">
    <source>
        <dbReference type="PIRSR" id="PIRSR001227-2"/>
    </source>
</evidence>
<dbReference type="RefSeq" id="WP_133214542.1">
    <property type="nucleotide sequence ID" value="NZ_SMSE01000004.1"/>
</dbReference>
<evidence type="ECO:0000256" key="4">
    <source>
        <dbReference type="ARBA" id="ARBA00023145"/>
    </source>
</evidence>
<dbReference type="InterPro" id="IPR043146">
    <property type="entry name" value="Penicillin_amidase_N_B-knob"/>
</dbReference>
<dbReference type="InterPro" id="IPR043147">
    <property type="entry name" value="Penicillin_amidase_A-knob"/>
</dbReference>
<evidence type="ECO:0000313" key="7">
    <source>
        <dbReference type="EMBL" id="TDG11874.1"/>
    </source>
</evidence>
<dbReference type="Proteomes" id="UP000295554">
    <property type="component" value="Unassembled WGS sequence"/>
</dbReference>
<dbReference type="InterPro" id="IPR023343">
    <property type="entry name" value="Penicillin_amidase_dom1"/>
</dbReference>
<keyword evidence="8" id="KW-1185">Reference proteome</keyword>
<keyword evidence="6" id="KW-0479">Metal-binding</keyword>
<dbReference type="PANTHER" id="PTHR34218">
    <property type="entry name" value="PEPTIDASE S45 PENICILLIN AMIDASE"/>
    <property type="match status" value="1"/>
</dbReference>
<dbReference type="PIRSF" id="PIRSF001227">
    <property type="entry name" value="Pen_acylase"/>
    <property type="match status" value="1"/>
</dbReference>
<dbReference type="SUPFAM" id="SSF56235">
    <property type="entry name" value="N-terminal nucleophile aminohydrolases (Ntn hydrolases)"/>
    <property type="match status" value="1"/>
</dbReference>
<dbReference type="Gene3D" id="1.10.1400.10">
    <property type="match status" value="1"/>
</dbReference>
<evidence type="ECO:0000256" key="5">
    <source>
        <dbReference type="PIRSR" id="PIRSR001227-1"/>
    </source>
</evidence>
<dbReference type="Pfam" id="PF01804">
    <property type="entry name" value="Penicil_amidase"/>
    <property type="match status" value="1"/>
</dbReference>
<dbReference type="InterPro" id="IPR014395">
    <property type="entry name" value="Pen/GL7ACA/AHL_acylase"/>
</dbReference>
<dbReference type="Gene3D" id="2.30.120.10">
    <property type="match status" value="1"/>
</dbReference>
<keyword evidence="6" id="KW-0106">Calcium</keyword>
<comment type="caution">
    <text evidence="7">The sequence shown here is derived from an EMBL/GenBank/DDBJ whole genome shotgun (WGS) entry which is preliminary data.</text>
</comment>
<feature type="active site" description="Nucleophile" evidence="5">
    <location>
        <position position="248"/>
    </location>
</feature>
<keyword evidence="4" id="KW-0865">Zymogen</keyword>
<comment type="similarity">
    <text evidence="1">Belongs to the peptidase S45 family.</text>
</comment>
<dbReference type="InterPro" id="IPR029055">
    <property type="entry name" value="Ntn_hydrolases_N"/>
</dbReference>
<dbReference type="AlphaFoldDB" id="A0A4R5LNH3"/>
<evidence type="ECO:0000256" key="2">
    <source>
        <dbReference type="ARBA" id="ARBA00022729"/>
    </source>
</evidence>
<name>A0A4R5LNH3_9GAMM</name>
<dbReference type="GO" id="GO:0016811">
    <property type="term" value="F:hydrolase activity, acting on carbon-nitrogen (but not peptide) bonds, in linear amides"/>
    <property type="evidence" value="ECO:0007669"/>
    <property type="project" value="InterPro"/>
</dbReference>
<evidence type="ECO:0000313" key="8">
    <source>
        <dbReference type="Proteomes" id="UP000295554"/>
    </source>
</evidence>
<protein>
    <submittedName>
        <fullName evidence="7">Penicillin acylase family protein</fullName>
    </submittedName>
</protein>
<feature type="binding site" evidence="6">
    <location>
        <position position="181"/>
    </location>
    <ligand>
        <name>Ca(2+)</name>
        <dbReference type="ChEBI" id="CHEBI:29108"/>
    </ligand>
</feature>
<dbReference type="GO" id="GO:0017000">
    <property type="term" value="P:antibiotic biosynthetic process"/>
    <property type="evidence" value="ECO:0007669"/>
    <property type="project" value="InterPro"/>
</dbReference>
<gene>
    <name evidence="7" type="ORF">E2F43_16025</name>
</gene>
<comment type="cofactor">
    <cofactor evidence="6">
        <name>Ca(2+)</name>
        <dbReference type="ChEBI" id="CHEBI:29108"/>
    </cofactor>
    <text evidence="6">Binds 1 Ca(2+) ion per dimer.</text>
</comment>